<organism evidence="2 3">
    <name type="scientific">Paramecium primaurelia</name>
    <dbReference type="NCBI Taxonomy" id="5886"/>
    <lineage>
        <taxon>Eukaryota</taxon>
        <taxon>Sar</taxon>
        <taxon>Alveolata</taxon>
        <taxon>Ciliophora</taxon>
        <taxon>Intramacronucleata</taxon>
        <taxon>Oligohymenophorea</taxon>
        <taxon>Peniculida</taxon>
        <taxon>Parameciidae</taxon>
        <taxon>Paramecium</taxon>
    </lineage>
</organism>
<gene>
    <name evidence="2" type="ORF">PPRIM_AZ9-3.1.T1440097</name>
</gene>
<accession>A0A8S1Q626</accession>
<feature type="transmembrane region" description="Helical" evidence="1">
    <location>
        <begin position="291"/>
        <end position="312"/>
    </location>
</feature>
<keyword evidence="3" id="KW-1185">Reference proteome</keyword>
<keyword evidence="1" id="KW-0472">Membrane</keyword>
<feature type="transmembrane region" description="Helical" evidence="1">
    <location>
        <begin position="85"/>
        <end position="104"/>
    </location>
</feature>
<evidence type="ECO:0000256" key="1">
    <source>
        <dbReference type="SAM" id="Phobius"/>
    </source>
</evidence>
<feature type="transmembrane region" description="Helical" evidence="1">
    <location>
        <begin position="548"/>
        <end position="566"/>
    </location>
</feature>
<reference evidence="2" key="1">
    <citation type="submission" date="2021-01" db="EMBL/GenBank/DDBJ databases">
        <authorList>
            <consortium name="Genoscope - CEA"/>
            <person name="William W."/>
        </authorList>
    </citation>
    <scope>NUCLEOTIDE SEQUENCE</scope>
</reference>
<sequence>MNNESISWHESQAFPDIIYNYFKIPADLQQAELHGLAYRVYKEPYKNSTQCNCCNYYKDHIKFKLCDELNNDCFVASEYFQTIKWMLIQLTILCIFFVPFGLFYNRQGNECEQHPNCNQNSLKIYSIWNLVPNYFSLADIRYAIVILLTSFIFIILIKCGSFNTQMIKVAISLKTFWLLLNGVYFPERITNQEILDFLNRNSEICNQIYLVNQKLYQNILFEKLKSPYLREKQQHNKERKWYQEKYLMTMKILDNDIIKEDEIKKDFIQLCKEQDQKCYYGFQIRSPYFQFCIQVIIAGIYSQPLIIAQFIILKIRYDIINIYNNEEEDYIIKQFLNVCLTLLSMITFMIFDQIGQKILNRLQLYMIFYMFYLQSLDFETWNMFQNNFTQSSYKMLQNEGMIDYLITLSYLNLIVPSINQIFDYNYFWKKIKLQRLKTKKTNNKTQREANQLFQLREFNFYQKQIALSKIFAISLMFGFQYPLIIPLSMLSLLIVFWIDKYLFINYAIPVVKDKYEELLQGGYFLFNICMLFIFFGQCFMFFKYWITIILYLIFIILLLILIIVAYKERDQWINTKEILNELIEKQYQISNDEKYQMFLSLQKRLKKFVQKQKKINVVNESNLLD</sequence>
<feature type="transmembrane region" description="Helical" evidence="1">
    <location>
        <begin position="140"/>
        <end position="157"/>
    </location>
</feature>
<dbReference type="AlphaFoldDB" id="A0A8S1Q626"/>
<comment type="caution">
    <text evidence="2">The sequence shown here is derived from an EMBL/GenBank/DDBJ whole genome shotgun (WGS) entry which is preliminary data.</text>
</comment>
<proteinExistence type="predicted"/>
<evidence type="ECO:0008006" key="4">
    <source>
        <dbReference type="Google" id="ProtNLM"/>
    </source>
</evidence>
<name>A0A8S1Q626_PARPR</name>
<keyword evidence="1" id="KW-1133">Transmembrane helix</keyword>
<evidence type="ECO:0000313" key="2">
    <source>
        <dbReference type="EMBL" id="CAD8110515.1"/>
    </source>
</evidence>
<dbReference type="EMBL" id="CAJJDM010000148">
    <property type="protein sequence ID" value="CAD8110515.1"/>
    <property type="molecule type" value="Genomic_DNA"/>
</dbReference>
<feature type="transmembrane region" description="Helical" evidence="1">
    <location>
        <begin position="523"/>
        <end position="542"/>
    </location>
</feature>
<keyword evidence="1" id="KW-0812">Transmembrane</keyword>
<dbReference type="OMA" id="KIYSIWN"/>
<evidence type="ECO:0000313" key="3">
    <source>
        <dbReference type="Proteomes" id="UP000688137"/>
    </source>
</evidence>
<dbReference type="Proteomes" id="UP000688137">
    <property type="component" value="Unassembled WGS sequence"/>
</dbReference>
<protein>
    <recommendedName>
        <fullName evidence="4">Transmembrane protein</fullName>
    </recommendedName>
</protein>
<feature type="transmembrane region" description="Helical" evidence="1">
    <location>
        <begin position="332"/>
        <end position="351"/>
    </location>
</feature>